<organism evidence="1 2">
    <name type="scientific">Phialocephala subalpina</name>
    <dbReference type="NCBI Taxonomy" id="576137"/>
    <lineage>
        <taxon>Eukaryota</taxon>
        <taxon>Fungi</taxon>
        <taxon>Dikarya</taxon>
        <taxon>Ascomycota</taxon>
        <taxon>Pezizomycotina</taxon>
        <taxon>Leotiomycetes</taxon>
        <taxon>Helotiales</taxon>
        <taxon>Mollisiaceae</taxon>
        <taxon>Phialocephala</taxon>
        <taxon>Phialocephala fortinii species complex</taxon>
    </lineage>
</organism>
<dbReference type="AlphaFoldDB" id="A0A1L7WKF1"/>
<gene>
    <name evidence="1" type="ORF">PAC_03132</name>
</gene>
<protein>
    <submittedName>
        <fullName evidence="1">Uncharacterized protein</fullName>
    </submittedName>
</protein>
<dbReference type="EMBL" id="FJOG01000003">
    <property type="protein sequence ID" value="CZR53254.1"/>
    <property type="molecule type" value="Genomic_DNA"/>
</dbReference>
<name>A0A1L7WKF1_9HELO</name>
<proteinExistence type="predicted"/>
<evidence type="ECO:0000313" key="1">
    <source>
        <dbReference type="EMBL" id="CZR53254.1"/>
    </source>
</evidence>
<sequence>MCTDKLMAASRGQAPEENRMRMAVDGGGSTVKQQADRGEKLQDGSCGRLLLCSAERYRMQEVRWTTGLPLTSALRGVSVP</sequence>
<dbReference type="Proteomes" id="UP000184330">
    <property type="component" value="Unassembled WGS sequence"/>
</dbReference>
<reference evidence="1 2" key="1">
    <citation type="submission" date="2016-03" db="EMBL/GenBank/DDBJ databases">
        <authorList>
            <person name="Ploux O."/>
        </authorList>
    </citation>
    <scope>NUCLEOTIDE SEQUENCE [LARGE SCALE GENOMIC DNA]</scope>
    <source>
        <strain evidence="1 2">UAMH 11012</strain>
    </source>
</reference>
<accession>A0A1L7WKF1</accession>
<evidence type="ECO:0000313" key="2">
    <source>
        <dbReference type="Proteomes" id="UP000184330"/>
    </source>
</evidence>
<keyword evidence="2" id="KW-1185">Reference proteome</keyword>